<protein>
    <recommendedName>
        <fullName evidence="3">Histidine ammonia-lyase</fullName>
    </recommendedName>
</protein>
<name>A0A8S1JVT3_9CILI</name>
<organism evidence="1 2">
    <name type="scientific">Paramecium sonneborni</name>
    <dbReference type="NCBI Taxonomy" id="65129"/>
    <lineage>
        <taxon>Eukaryota</taxon>
        <taxon>Sar</taxon>
        <taxon>Alveolata</taxon>
        <taxon>Ciliophora</taxon>
        <taxon>Intramacronucleata</taxon>
        <taxon>Oligohymenophorea</taxon>
        <taxon>Peniculida</taxon>
        <taxon>Parameciidae</taxon>
        <taxon>Paramecium</taxon>
    </lineage>
</organism>
<proteinExistence type="predicted"/>
<evidence type="ECO:0008006" key="3">
    <source>
        <dbReference type="Google" id="ProtNLM"/>
    </source>
</evidence>
<dbReference type="PANTHER" id="PTHR10362">
    <property type="entry name" value="HISTIDINE AMMONIA-LYASE"/>
    <property type="match status" value="1"/>
</dbReference>
<sequence length="263" mass="29643">MEKEGLAMNNGTQMMAAINLETLMRSQYVMNAADLALGLTSYALQINYNFLKCNQENNYYKTINITLNLIGETWQTQQILQEQNKTNPKSIQSTFTIHQTIRQSIEENLKILEREINSTSDNPIIDNEHQSARSGGNFHGEYMGILADNMCIALQRLCIFSEVFQLSVLQIREDKKDQQILKLVIMFLTSKGGLLNGYMIPQYTSAALVSENKVLSHPSCIDTVPTSANIEDHVSMGAYTARKAIQVVQNTEYIIAIELMYAA</sequence>
<dbReference type="Pfam" id="PF00221">
    <property type="entry name" value="Lyase_aromatic"/>
    <property type="match status" value="1"/>
</dbReference>
<dbReference type="Proteomes" id="UP000692954">
    <property type="component" value="Unassembled WGS sequence"/>
</dbReference>
<comment type="caution">
    <text evidence="1">The sequence shown here is derived from an EMBL/GenBank/DDBJ whole genome shotgun (WGS) entry which is preliminary data.</text>
</comment>
<keyword evidence="2" id="KW-1185">Reference proteome</keyword>
<gene>
    <name evidence="1" type="ORF">PSON_ATCC_30995.1.T0010172</name>
</gene>
<evidence type="ECO:0000313" key="2">
    <source>
        <dbReference type="Proteomes" id="UP000692954"/>
    </source>
</evidence>
<dbReference type="InterPro" id="IPR001106">
    <property type="entry name" value="Aromatic_Lyase"/>
</dbReference>
<dbReference type="OrthoDB" id="10051290at2759"/>
<evidence type="ECO:0000313" key="1">
    <source>
        <dbReference type="EMBL" id="CAD8045649.1"/>
    </source>
</evidence>
<accession>A0A8S1JVT3</accession>
<dbReference type="AlphaFoldDB" id="A0A8S1JVT3"/>
<dbReference type="EMBL" id="CAJJDN010000001">
    <property type="protein sequence ID" value="CAD8045649.1"/>
    <property type="molecule type" value="Genomic_DNA"/>
</dbReference>
<reference evidence="1" key="1">
    <citation type="submission" date="2021-01" db="EMBL/GenBank/DDBJ databases">
        <authorList>
            <consortium name="Genoscope - CEA"/>
            <person name="William W."/>
        </authorList>
    </citation>
    <scope>NUCLEOTIDE SEQUENCE</scope>
</reference>